<dbReference type="EMBL" id="CP015519">
    <property type="protein sequence ID" value="APG26858.1"/>
    <property type="molecule type" value="Genomic_DNA"/>
</dbReference>
<evidence type="ECO:0000313" key="2">
    <source>
        <dbReference type="EMBL" id="APG26858.1"/>
    </source>
</evidence>
<organism evidence="2 3">
    <name type="scientific">Syntrophotalea acetylenivorans</name>
    <dbReference type="NCBI Taxonomy" id="1842532"/>
    <lineage>
        <taxon>Bacteria</taxon>
        <taxon>Pseudomonadati</taxon>
        <taxon>Thermodesulfobacteriota</taxon>
        <taxon>Desulfuromonadia</taxon>
        <taxon>Desulfuromonadales</taxon>
        <taxon>Syntrophotaleaceae</taxon>
        <taxon>Syntrophotalea</taxon>
    </lineage>
</organism>
<protein>
    <recommendedName>
        <fullName evidence="4">DUF3108 domain-containing protein</fullName>
    </recommendedName>
</protein>
<gene>
    <name evidence="2" type="ORF">A7E78_02785</name>
</gene>
<dbReference type="RefSeq" id="WP_072282819.1">
    <property type="nucleotide sequence ID" value="NZ_CP015519.1"/>
</dbReference>
<evidence type="ECO:0000313" key="3">
    <source>
        <dbReference type="Proteomes" id="UP000182517"/>
    </source>
</evidence>
<sequence>MRFIWKHLFIVFGLSFLLFASAEGQDLATTVDPDEKREPVHPAVEQYRYDIAFLWFDRLAEAQLSLQPVEEPNRWQATLEANTLGVAAWLTSDRAQSYVSLMQLDKEEGFTSLRHDSNISKTKEGRKRVRLKRYLFDHKQQKIIQRVTRNGRQKEDLVLPMPPVKPNDILTAFYNFRQGVYGPLVKGAKYRIPTYSRMVASEIIVEVLADKQRPRSPKFPKQGLLLKVQIDKEVFDTDNGIVYVWLDAQGRPAQVVVEDVIGMGDVRCTLQQKGQSS</sequence>
<accession>A0A1L3GMF3</accession>
<feature type="signal peptide" evidence="1">
    <location>
        <begin position="1"/>
        <end position="22"/>
    </location>
</feature>
<feature type="chain" id="PRO_5012656604" description="DUF3108 domain-containing protein" evidence="1">
    <location>
        <begin position="23"/>
        <end position="277"/>
    </location>
</feature>
<keyword evidence="3" id="KW-1185">Reference proteome</keyword>
<proteinExistence type="predicted"/>
<dbReference type="KEGG" id="pef:A7E78_02785"/>
<dbReference type="AlphaFoldDB" id="A0A1L3GMF3"/>
<dbReference type="OrthoDB" id="5387346at2"/>
<evidence type="ECO:0000256" key="1">
    <source>
        <dbReference type="SAM" id="SignalP"/>
    </source>
</evidence>
<name>A0A1L3GMF3_9BACT</name>
<dbReference type="STRING" id="1842532.A7E78_02785"/>
<reference evidence="2 3" key="1">
    <citation type="journal article" date="2017" name="Genome Announc.">
        <title>Complete Genome Sequences of Two Acetylene-Fermenting Pelobacter acetylenicus Strains.</title>
        <authorList>
            <person name="Sutton J.M."/>
            <person name="Baesman S.M."/>
            <person name="Fierst J.L."/>
            <person name="Poret-Peterson A.T."/>
            <person name="Oremland R.S."/>
            <person name="Dunlap D.S."/>
            <person name="Akob D.M."/>
        </authorList>
    </citation>
    <scope>NUCLEOTIDE SEQUENCE [LARGE SCALE GENOMIC DNA]</scope>
    <source>
        <strain evidence="2 3">SFB93</strain>
    </source>
</reference>
<dbReference type="Proteomes" id="UP000182517">
    <property type="component" value="Chromosome"/>
</dbReference>
<dbReference type="InterPro" id="IPR021457">
    <property type="entry name" value="DUF3108"/>
</dbReference>
<evidence type="ECO:0008006" key="4">
    <source>
        <dbReference type="Google" id="ProtNLM"/>
    </source>
</evidence>
<keyword evidence="1" id="KW-0732">Signal</keyword>
<dbReference type="Pfam" id="PF11306">
    <property type="entry name" value="DUF3108"/>
    <property type="match status" value="1"/>
</dbReference>